<dbReference type="Proteomes" id="UP000095192">
    <property type="component" value="Unassembled WGS sequence"/>
</dbReference>
<feature type="region of interest" description="Disordered" evidence="1">
    <location>
        <begin position="1271"/>
        <end position="1292"/>
    </location>
</feature>
<reference evidence="3 4" key="1">
    <citation type="journal article" date="2016" name="BMC Genomics">
        <title>Comparative genomics reveals Cyclospora cayetanensis possesses coccidia-like metabolism and invasion components but unique surface antigens.</title>
        <authorList>
            <person name="Liu S."/>
            <person name="Wang L."/>
            <person name="Zheng H."/>
            <person name="Xu Z."/>
            <person name="Roellig D.M."/>
            <person name="Li N."/>
            <person name="Frace M.A."/>
            <person name="Tang K."/>
            <person name="Arrowood M.J."/>
            <person name="Moss D.M."/>
            <person name="Zhang L."/>
            <person name="Feng Y."/>
            <person name="Xiao L."/>
        </authorList>
    </citation>
    <scope>NUCLEOTIDE SEQUENCE [LARGE SCALE GENOMIC DNA]</scope>
    <source>
        <strain evidence="3 4">CHN_HEN01</strain>
    </source>
</reference>
<dbReference type="VEuPathDB" id="ToxoDB:cyc_07123"/>
<feature type="region of interest" description="Disordered" evidence="1">
    <location>
        <begin position="52"/>
        <end position="81"/>
    </location>
</feature>
<organism evidence="3 4">
    <name type="scientific">Cyclospora cayetanensis</name>
    <dbReference type="NCBI Taxonomy" id="88456"/>
    <lineage>
        <taxon>Eukaryota</taxon>
        <taxon>Sar</taxon>
        <taxon>Alveolata</taxon>
        <taxon>Apicomplexa</taxon>
        <taxon>Conoidasida</taxon>
        <taxon>Coccidia</taxon>
        <taxon>Eucoccidiorida</taxon>
        <taxon>Eimeriorina</taxon>
        <taxon>Eimeriidae</taxon>
        <taxon>Cyclospora</taxon>
    </lineage>
</organism>
<dbReference type="InParanoid" id="A0A1D3D7R1"/>
<evidence type="ECO:0000256" key="2">
    <source>
        <dbReference type="SAM" id="SignalP"/>
    </source>
</evidence>
<feature type="compositionally biased region" description="Low complexity" evidence="1">
    <location>
        <begin position="110"/>
        <end position="123"/>
    </location>
</feature>
<accession>A0A1D3D7R1</accession>
<feature type="region of interest" description="Disordered" evidence="1">
    <location>
        <begin position="1986"/>
        <end position="2025"/>
    </location>
</feature>
<keyword evidence="4" id="KW-1185">Reference proteome</keyword>
<protein>
    <recommendedName>
        <fullName evidence="5">Transmembrane protein</fullName>
    </recommendedName>
</protein>
<sequence>MRSVGFIAAATSTAALLHVSLLLLLPLLTCSSRVRGPALQLQLPLARRLQRTHSGLGGSGKAPLDSCSRKSSIRKSSREGGKSSRVYSVDWFGLLGQPYRPATEGERKQLQQQQAEEQAADEAFSAALQKCQDEGDGTTLFGQELPQQHDQERNEDNGSLQNTLEGLLASLPHGQTEDAALGELMSLSTGPRGHPSSELGELSRWLDAAAALEGTPLHGSTSIQGDAMALLKLVNEGGGVLSPVARLRFLCCFCLSAPSRLLANRPSVRFAAILVAVELLQVLRYLQNHQGSSCAASLSAALAATAARSGPLSTSGGRGSTPNALPRGKGTAAAAFLLPQTSQSGDGSTGLRPSVDWNGQDEEVFSVLFGYKLLLKQQLSGTLDKAMSKVPAVKELPSIGSTQWAHPVVQQYVYLMGQQQQGKQHTQTARPVRFSEPPTLKGLVPLPPPAAFADRLLLFAHLLASPSPAPTSLSGGRNDTVAGVASALCMPLELAGSRLRLLLRRIVSTLATRLFAHICPSSEASTSVKAGGKSQLRQMMQQQLLRQGAAALREAVAAMGIDGSTMQGAATEAVLPLLMRRVVSLQESNLPPVPAAVPLAVARGSHASPEELRAHASRILEGLKHAIQTVEEFSVVVAGRSAEAKIRRQMGALASSRLLPELSVALLSQLAAAHAKEPHSRKFNSPSVVGETHKLVDGIAPEVLEAEVFAIKAFSEIRRIFGFSRDAFLGILQVGLFRVGAPLRRSLEVFSTMQNREAALCTAGQLLGLDHALESLVDLALTDPRDSQGEPAPKQRKQRSCEEKLHEGNPEGLGLPAEGRHLSQLLLAYFRTHALLGESPETAAAEAMQQAATQTVEGGGPLGAQWSRTSSATCLDELVAVSRDAYSSGNSEEPRRLPAKVADYVLSLLLQRQPQLSQAASPSAATDTAAVRWRRINNIDLKQEDAMKAAQLFDALKDTLAGVQAAWSPQTAHHAKKALGDPWRQWMPQLRKLDSSEGADCFALQAREDALFPLALRFGINDESLALASALNAYKNAFDKETEASPPETPEEAEARRRRLLAYRAAMGLITSDVSPLHADAYRDWFVALTREALGPQGKWTAEASRAVNDAAVKIDLAKASANSSNASKGMGIPAITQRMAEDRDQLIHEALALYAVEVLLPPILRAAGERRKLLMQETAHVTSSLPEALAKVVGEDAVQVEALGPLPEDPHEPKSRHLNRALTRRREGMTVLQEWMVAHPEADPSARKTNEKIKSNPFSLIGALKASSGEAGSESANTSSAPTAVLKAGPSDSDELSQRLLTAVENLTAFGRKHDLLHIQVPGRRSSVGIAPKFQQENAGPQHTEITVFSALEEFPRAHAIDAFTKAFSRQATSPLPALRVVLEEALSAGLSLSAAAATETTADMAVLNLPAIPAESSFAVGRAPSQLQESLGLPEAAKAEGLRLLDIACLEGSRVVAAALANTVGLPNCSWPVKGAQSEGVAAVLAAVLQRLRRIAISHGLTPQEVNGPNGSLENLVKDLALQLLFKATLHEARRRESLVQEAEKRSEAIPVFPPWSPVRGLFNAATALGVGDWHRRLHVETQRLSELFRHEAGALVSRALKAAEGANSSKVRAAVFNAAVDEISTRRSLLNVSGFTATNVIKDLLSKQMTALVGNVTALLQAEELQDAATAFTRLTDAVILWKALLRQSWSTASFGDLVGPGLFEGLKPHERKHLIACPYEVGQTGDYHREKKGRAVIAGAKTQEQPKGAGQESLCQWAAAEATDQQLPDDSGLVQSLRFYVAHANAGNRRTSESPPESEIFRYPPESRTAAAAALAADKEDRLLHLVKGYGCAVVLANLLTTFLFSMVLMLFISSNATLTPEALPTSFALTPSIHITSAGRATKLEEALANPRSVIINAFDSKGFSVIYSHDIVGWEASRERSSATLFLSANRRLDVTSTTILFEDTVTGFTIAEWELWDDEANKSPHEILRNALQAAGDTTSSAVSSVGMAKSDSQPPVGVHEQEGPNAAPTARRLSETSSMSMVTPALQITTPHSHIITELHDSPIADYGARQNGLVEAQFNMW</sequence>
<feature type="region of interest" description="Disordered" evidence="1">
    <location>
        <begin position="102"/>
        <end position="123"/>
    </location>
</feature>
<proteinExistence type="predicted"/>
<evidence type="ECO:0000256" key="1">
    <source>
        <dbReference type="SAM" id="MobiDB-lite"/>
    </source>
</evidence>
<comment type="caution">
    <text evidence="3">The sequence shown here is derived from an EMBL/GenBank/DDBJ whole genome shotgun (WGS) entry which is preliminary data.</text>
</comment>
<name>A0A1D3D7R1_9EIME</name>
<feature type="chain" id="PRO_5008914222" description="Transmembrane protein" evidence="2">
    <location>
        <begin position="32"/>
        <end position="2070"/>
    </location>
</feature>
<feature type="signal peptide" evidence="2">
    <location>
        <begin position="1"/>
        <end position="31"/>
    </location>
</feature>
<gene>
    <name evidence="3" type="ORF">cyc_07123</name>
</gene>
<feature type="compositionally biased region" description="Basic and acidic residues" evidence="1">
    <location>
        <begin position="799"/>
        <end position="809"/>
    </location>
</feature>
<feature type="region of interest" description="Disordered" evidence="1">
    <location>
        <begin position="783"/>
        <end position="816"/>
    </location>
</feature>
<evidence type="ECO:0000313" key="4">
    <source>
        <dbReference type="Proteomes" id="UP000095192"/>
    </source>
</evidence>
<evidence type="ECO:0008006" key="5">
    <source>
        <dbReference type="Google" id="ProtNLM"/>
    </source>
</evidence>
<dbReference type="EMBL" id="JROU02000372">
    <property type="protein sequence ID" value="OEH79485.1"/>
    <property type="molecule type" value="Genomic_DNA"/>
</dbReference>
<feature type="compositionally biased region" description="Low complexity" evidence="1">
    <location>
        <begin position="1271"/>
        <end position="1282"/>
    </location>
</feature>
<evidence type="ECO:0000313" key="3">
    <source>
        <dbReference type="EMBL" id="OEH79485.1"/>
    </source>
</evidence>
<keyword evidence="2" id="KW-0732">Signal</keyword>